<reference evidence="1" key="1">
    <citation type="submission" date="2019-10" db="EMBL/GenBank/DDBJ databases">
        <authorList>
            <consortium name="DOE Joint Genome Institute"/>
            <person name="Kuo A."/>
            <person name="Miyauchi S."/>
            <person name="Kiss E."/>
            <person name="Drula E."/>
            <person name="Kohler A."/>
            <person name="Sanchez-Garcia M."/>
            <person name="Andreopoulos B."/>
            <person name="Barry K.W."/>
            <person name="Bonito G."/>
            <person name="Buee M."/>
            <person name="Carver A."/>
            <person name="Chen C."/>
            <person name="Cichocki N."/>
            <person name="Clum A."/>
            <person name="Culley D."/>
            <person name="Crous P.W."/>
            <person name="Fauchery L."/>
            <person name="Girlanda M."/>
            <person name="Hayes R."/>
            <person name="Keri Z."/>
            <person name="Labutti K."/>
            <person name="Lipzen A."/>
            <person name="Lombard V."/>
            <person name="Magnuson J."/>
            <person name="Maillard F."/>
            <person name="Morin E."/>
            <person name="Murat C."/>
            <person name="Nolan M."/>
            <person name="Ohm R."/>
            <person name="Pangilinan J."/>
            <person name="Pereira M."/>
            <person name="Perotto S."/>
            <person name="Peter M."/>
            <person name="Riley R."/>
            <person name="Sitrit Y."/>
            <person name="Stielow B."/>
            <person name="Szollosi G."/>
            <person name="Zifcakova L."/>
            <person name="Stursova M."/>
            <person name="Spatafora J.W."/>
            <person name="Tedersoo L."/>
            <person name="Vaario L.-M."/>
            <person name="Yamada A."/>
            <person name="Yan M."/>
            <person name="Wang P."/>
            <person name="Xu J."/>
            <person name="Bruns T."/>
            <person name="Baldrian P."/>
            <person name="Vilgalys R."/>
            <person name="Henrissat B."/>
            <person name="Grigoriev I.V."/>
            <person name="Hibbett D."/>
            <person name="Nagy L.G."/>
            <person name="Martin F.M."/>
        </authorList>
    </citation>
    <scope>NUCLEOTIDE SEQUENCE</scope>
    <source>
        <strain evidence="1">P2</strain>
    </source>
</reference>
<protein>
    <submittedName>
        <fullName evidence="1">Uncharacterized protein</fullName>
    </submittedName>
</protein>
<comment type="caution">
    <text evidence="1">The sequence shown here is derived from an EMBL/GenBank/DDBJ whole genome shotgun (WGS) entry which is preliminary data.</text>
</comment>
<reference evidence="1" key="2">
    <citation type="journal article" date="2020" name="Nat. Commun.">
        <title>Large-scale genome sequencing of mycorrhizal fungi provides insights into the early evolution of symbiotic traits.</title>
        <authorList>
            <person name="Miyauchi S."/>
            <person name="Kiss E."/>
            <person name="Kuo A."/>
            <person name="Drula E."/>
            <person name="Kohler A."/>
            <person name="Sanchez-Garcia M."/>
            <person name="Morin E."/>
            <person name="Andreopoulos B."/>
            <person name="Barry K.W."/>
            <person name="Bonito G."/>
            <person name="Buee M."/>
            <person name="Carver A."/>
            <person name="Chen C."/>
            <person name="Cichocki N."/>
            <person name="Clum A."/>
            <person name="Culley D."/>
            <person name="Crous P.W."/>
            <person name="Fauchery L."/>
            <person name="Girlanda M."/>
            <person name="Hayes R.D."/>
            <person name="Keri Z."/>
            <person name="LaButti K."/>
            <person name="Lipzen A."/>
            <person name="Lombard V."/>
            <person name="Magnuson J."/>
            <person name="Maillard F."/>
            <person name="Murat C."/>
            <person name="Nolan M."/>
            <person name="Ohm R.A."/>
            <person name="Pangilinan J."/>
            <person name="Pereira M.F."/>
            <person name="Perotto S."/>
            <person name="Peter M."/>
            <person name="Pfister S."/>
            <person name="Riley R."/>
            <person name="Sitrit Y."/>
            <person name="Stielow J.B."/>
            <person name="Szollosi G."/>
            <person name="Zifcakova L."/>
            <person name="Stursova M."/>
            <person name="Spatafora J.W."/>
            <person name="Tedersoo L."/>
            <person name="Vaario L.M."/>
            <person name="Yamada A."/>
            <person name="Yan M."/>
            <person name="Wang P."/>
            <person name="Xu J."/>
            <person name="Bruns T."/>
            <person name="Baldrian P."/>
            <person name="Vilgalys R."/>
            <person name="Dunand C."/>
            <person name="Henrissat B."/>
            <person name="Grigoriev I.V."/>
            <person name="Hibbett D."/>
            <person name="Nagy L.G."/>
            <person name="Martin F.M."/>
        </authorList>
    </citation>
    <scope>NUCLEOTIDE SEQUENCE</scope>
    <source>
        <strain evidence="1">P2</strain>
    </source>
</reference>
<gene>
    <name evidence="1" type="ORF">BDM02DRAFT_1885915</name>
</gene>
<organism evidence="1 2">
    <name type="scientific">Thelephora ganbajun</name>
    <name type="common">Ganba fungus</name>
    <dbReference type="NCBI Taxonomy" id="370292"/>
    <lineage>
        <taxon>Eukaryota</taxon>
        <taxon>Fungi</taxon>
        <taxon>Dikarya</taxon>
        <taxon>Basidiomycota</taxon>
        <taxon>Agaricomycotina</taxon>
        <taxon>Agaricomycetes</taxon>
        <taxon>Thelephorales</taxon>
        <taxon>Thelephoraceae</taxon>
        <taxon>Thelephora</taxon>
    </lineage>
</organism>
<sequence>MIGYDRKRRSGTDHKASLRKRFQRDVLEQRSSSWLKDVRILRREQGRPQKNGRIGRGRERRLGGEHAVNESEYIQQRRVGAYIAGLTIPSSVQIFSAHVRNLT</sequence>
<dbReference type="EMBL" id="MU117964">
    <property type="protein sequence ID" value="KAF9653282.1"/>
    <property type="molecule type" value="Genomic_DNA"/>
</dbReference>
<name>A0ACB6ZUG7_THEGA</name>
<dbReference type="Proteomes" id="UP000886501">
    <property type="component" value="Unassembled WGS sequence"/>
</dbReference>
<keyword evidence="2" id="KW-1185">Reference proteome</keyword>
<proteinExistence type="predicted"/>
<evidence type="ECO:0000313" key="1">
    <source>
        <dbReference type="EMBL" id="KAF9653282.1"/>
    </source>
</evidence>
<accession>A0ACB6ZUG7</accession>
<evidence type="ECO:0000313" key="2">
    <source>
        <dbReference type="Proteomes" id="UP000886501"/>
    </source>
</evidence>